<gene>
    <name evidence="1" type="ORF">E7Z57_01490</name>
</gene>
<dbReference type="EMBL" id="CP039339">
    <property type="protein sequence ID" value="QCX47889.1"/>
    <property type="molecule type" value="Genomic_DNA"/>
</dbReference>
<proteinExistence type="predicted"/>
<protein>
    <submittedName>
        <fullName evidence="1">Uncharacterized protein</fullName>
    </submittedName>
</protein>
<accession>A0AA92E9N5</accession>
<sequence length="81" mass="9418">MDRASQKHVLTIKGRPAQLVDLFEESLDQPVDRPVEHFSVRILQQVEARIGSIQIERIWFEVRESTTYPYSGVPVPTYPYC</sequence>
<dbReference type="Proteomes" id="UP000310553">
    <property type="component" value="Chromosome"/>
</dbReference>
<organism evidence="1 2">
    <name type="scientific">Ralstonia solanacearum</name>
    <name type="common">Pseudomonas solanacearum</name>
    <dbReference type="NCBI Taxonomy" id="305"/>
    <lineage>
        <taxon>Bacteria</taxon>
        <taxon>Pseudomonadati</taxon>
        <taxon>Pseudomonadota</taxon>
        <taxon>Betaproteobacteria</taxon>
        <taxon>Burkholderiales</taxon>
        <taxon>Burkholderiaceae</taxon>
        <taxon>Ralstonia</taxon>
        <taxon>Ralstonia solanacearum species complex</taxon>
    </lineage>
</organism>
<evidence type="ECO:0000313" key="2">
    <source>
        <dbReference type="Proteomes" id="UP000310553"/>
    </source>
</evidence>
<name>A0AA92E9N5_RALSL</name>
<reference evidence="1 2" key="1">
    <citation type="submission" date="2019-04" db="EMBL/GenBank/DDBJ databases">
        <title>Complete Genome of UW386 and Higher Quality Genome of UW700.</title>
        <authorList>
            <person name="Jacobs J."/>
            <person name="Perez A."/>
            <person name="Steidl O."/>
            <person name="Allen C."/>
        </authorList>
    </citation>
    <scope>NUCLEOTIDE SEQUENCE [LARGE SCALE GENOMIC DNA]</scope>
    <source>
        <strain evidence="1 2">UW386</strain>
    </source>
</reference>
<dbReference type="AlphaFoldDB" id="A0AA92E9N5"/>
<dbReference type="RefSeq" id="WP_138928290.1">
    <property type="nucleotide sequence ID" value="NZ_JAIVEY010000003.1"/>
</dbReference>
<evidence type="ECO:0000313" key="1">
    <source>
        <dbReference type="EMBL" id="QCX47889.1"/>
    </source>
</evidence>